<accession>A0A1S1NUC9</accession>
<organism evidence="2 4">
    <name type="scientific">Mycobacterium talmoniae</name>
    <dbReference type="NCBI Taxonomy" id="1858794"/>
    <lineage>
        <taxon>Bacteria</taxon>
        <taxon>Bacillati</taxon>
        <taxon>Actinomycetota</taxon>
        <taxon>Actinomycetes</taxon>
        <taxon>Mycobacteriales</taxon>
        <taxon>Mycobacteriaceae</taxon>
        <taxon>Mycobacterium</taxon>
    </lineage>
</organism>
<evidence type="ECO:0000313" key="3">
    <source>
        <dbReference type="EMBL" id="PQM47977.1"/>
    </source>
</evidence>
<feature type="domain" description="SnoaL-like" evidence="1">
    <location>
        <begin position="1"/>
        <end position="57"/>
    </location>
</feature>
<protein>
    <recommendedName>
        <fullName evidence="1">SnoaL-like domain-containing protein</fullName>
    </recommendedName>
</protein>
<comment type="caution">
    <text evidence="2">The sequence shown here is derived from an EMBL/GenBank/DDBJ whole genome shotgun (WGS) entry which is preliminary data.</text>
</comment>
<reference evidence="3" key="3">
    <citation type="submission" date="2018-01" db="EMBL/GenBank/DDBJ databases">
        <authorList>
            <person name="Gaut B.S."/>
            <person name="Morton B.R."/>
            <person name="Clegg M.T."/>
            <person name="Duvall M.R."/>
        </authorList>
    </citation>
    <scope>NUCLEOTIDE SEQUENCE</scope>
    <source>
        <strain evidence="3">ATCC BAA-2683</strain>
    </source>
</reference>
<evidence type="ECO:0000313" key="4">
    <source>
        <dbReference type="Proteomes" id="UP000179734"/>
    </source>
</evidence>
<gene>
    <name evidence="2" type="ORF">BKN37_00220</name>
    <name evidence="3" type="ORF">C1Y40_01800</name>
</gene>
<evidence type="ECO:0000313" key="5">
    <source>
        <dbReference type="Proteomes" id="UP000238296"/>
    </source>
</evidence>
<dbReference type="EMBL" id="MLQM01000001">
    <property type="protein sequence ID" value="OHV06904.1"/>
    <property type="molecule type" value="Genomic_DNA"/>
</dbReference>
<reference evidence="2 4" key="1">
    <citation type="submission" date="2016-10" db="EMBL/GenBank/DDBJ databases">
        <title>Genome sequence of Mycobacterium talmonii.</title>
        <authorList>
            <person name="Greninger A.L."/>
            <person name="Elliott B."/>
            <person name="Vasireddy S."/>
            <person name="Vasireddy R."/>
        </authorList>
    </citation>
    <scope>NUCLEOTIDE SEQUENCE [LARGE SCALE GENOMIC DNA]</scope>
    <source>
        <strain evidence="2">MO-5499</strain>
        <strain evidence="4">NE-TNMC-100812</strain>
    </source>
</reference>
<dbReference type="Pfam" id="PF13577">
    <property type="entry name" value="SnoaL_4"/>
    <property type="match status" value="1"/>
</dbReference>
<proteinExistence type="predicted"/>
<dbReference type="InterPro" id="IPR037401">
    <property type="entry name" value="SnoaL-like"/>
</dbReference>
<dbReference type="Proteomes" id="UP000179734">
    <property type="component" value="Unassembled WGS sequence"/>
</dbReference>
<name>A0A1S1NUC9_9MYCO</name>
<sequence>MHIVSNERITELDGNRAKGTCHLRTAGTVNGTPLDAHGYYDDEYIKVDGQRRFARRTPVGFVPPQPVV</sequence>
<evidence type="ECO:0000313" key="2">
    <source>
        <dbReference type="EMBL" id="OHV06904.1"/>
    </source>
</evidence>
<dbReference type="AlphaFoldDB" id="A0A1S1NUC9"/>
<keyword evidence="4" id="KW-1185">Reference proteome</keyword>
<dbReference type="EMBL" id="PPEA01000254">
    <property type="protein sequence ID" value="PQM47977.1"/>
    <property type="molecule type" value="Genomic_DNA"/>
</dbReference>
<dbReference type="InterPro" id="IPR032710">
    <property type="entry name" value="NTF2-like_dom_sf"/>
</dbReference>
<reference evidence="3 5" key="2">
    <citation type="journal article" date="2017" name="Int. J. Syst. Evol. Microbiol.">
        <title>Mycobacterium talmoniae sp. nov., a slowly growing mycobacterium isolated from human respiratory samples.</title>
        <authorList>
            <person name="Davidson R.M."/>
            <person name="DeGroote M.A."/>
            <person name="Marola J.L."/>
            <person name="Buss S."/>
            <person name="Jones V."/>
            <person name="McNeil M.R."/>
            <person name="Freifeld A.G."/>
            <person name="Elaine Epperson L."/>
            <person name="Hasan N.A."/>
            <person name="Jackson M."/>
            <person name="Iwen P.C."/>
            <person name="Salfinger M."/>
            <person name="Strong M."/>
        </authorList>
    </citation>
    <scope>NUCLEOTIDE SEQUENCE [LARGE SCALE GENOMIC DNA]</scope>
    <source>
        <strain evidence="3 5">ATCC BAA-2683</strain>
    </source>
</reference>
<evidence type="ECO:0000259" key="1">
    <source>
        <dbReference type="Pfam" id="PF13577"/>
    </source>
</evidence>
<dbReference type="SUPFAM" id="SSF54427">
    <property type="entry name" value="NTF2-like"/>
    <property type="match status" value="1"/>
</dbReference>
<dbReference type="RefSeq" id="WP_071019304.1">
    <property type="nucleotide sequence ID" value="NZ_MLQM01000001.1"/>
</dbReference>
<dbReference type="Proteomes" id="UP000238296">
    <property type="component" value="Unassembled WGS sequence"/>
</dbReference>
<dbReference type="Gene3D" id="3.10.450.50">
    <property type="match status" value="1"/>
</dbReference>